<keyword evidence="3 11" id="KW-0633">Potassium transport</keyword>
<keyword evidence="5 11" id="KW-0547">Nucleotide-binding</keyword>
<evidence type="ECO:0000256" key="1">
    <source>
        <dbReference type="ARBA" id="ARBA00022448"/>
    </source>
</evidence>
<keyword evidence="2 11" id="KW-1003">Cell membrane</keyword>
<organism evidence="12 13">
    <name type="scientific">Pseudaeromonas sharmana</name>
    <dbReference type="NCBI Taxonomy" id="328412"/>
    <lineage>
        <taxon>Bacteria</taxon>
        <taxon>Pseudomonadati</taxon>
        <taxon>Pseudomonadota</taxon>
        <taxon>Gammaproteobacteria</taxon>
        <taxon>Aeromonadales</taxon>
        <taxon>Aeromonadaceae</taxon>
        <taxon>Pseudaeromonas</taxon>
    </lineage>
</organism>
<keyword evidence="7 11" id="KW-0630">Potassium</keyword>
<evidence type="ECO:0000256" key="10">
    <source>
        <dbReference type="ARBA" id="ARBA00023136"/>
    </source>
</evidence>
<dbReference type="PANTHER" id="PTHR30042">
    <property type="entry name" value="POTASSIUM-TRANSPORTING ATPASE C CHAIN"/>
    <property type="match status" value="1"/>
</dbReference>
<evidence type="ECO:0000256" key="3">
    <source>
        <dbReference type="ARBA" id="ARBA00022538"/>
    </source>
</evidence>
<keyword evidence="8 11" id="KW-1133">Transmembrane helix</keyword>
<gene>
    <name evidence="11 12" type="primary">kdpC</name>
    <name evidence="12" type="ORF">ACFOSS_11805</name>
</gene>
<evidence type="ECO:0000313" key="12">
    <source>
        <dbReference type="EMBL" id="MFC3914151.1"/>
    </source>
</evidence>
<keyword evidence="6 11" id="KW-0067">ATP-binding</keyword>
<dbReference type="InterPro" id="IPR003820">
    <property type="entry name" value="KdpC"/>
</dbReference>
<keyword evidence="9 11" id="KW-0406">Ion transport</keyword>
<evidence type="ECO:0000256" key="8">
    <source>
        <dbReference type="ARBA" id="ARBA00022989"/>
    </source>
</evidence>
<keyword evidence="13" id="KW-1185">Reference proteome</keyword>
<comment type="subcellular location">
    <subcellularLocation>
        <location evidence="11">Cell membrane</location>
        <topology evidence="11">Single-pass membrane protein</topology>
    </subcellularLocation>
</comment>
<proteinExistence type="inferred from homology"/>
<evidence type="ECO:0000256" key="7">
    <source>
        <dbReference type="ARBA" id="ARBA00022958"/>
    </source>
</evidence>
<dbReference type="PANTHER" id="PTHR30042:SF2">
    <property type="entry name" value="POTASSIUM-TRANSPORTING ATPASE KDPC SUBUNIT"/>
    <property type="match status" value="1"/>
</dbReference>
<evidence type="ECO:0000313" key="13">
    <source>
        <dbReference type="Proteomes" id="UP001595692"/>
    </source>
</evidence>
<accession>A0ABV8CQU7</accession>
<evidence type="ECO:0000256" key="2">
    <source>
        <dbReference type="ARBA" id="ARBA00022475"/>
    </source>
</evidence>
<keyword evidence="10 11" id="KW-0472">Membrane</keyword>
<protein>
    <recommendedName>
        <fullName evidence="11">Potassium-transporting ATPase KdpC subunit</fullName>
    </recommendedName>
    <alternativeName>
        <fullName evidence="11">ATP phosphohydrolase [potassium-transporting] C chain</fullName>
    </alternativeName>
    <alternativeName>
        <fullName evidence="11">Potassium-binding and translocating subunit C</fullName>
    </alternativeName>
    <alternativeName>
        <fullName evidence="11">Potassium-translocating ATPase C chain</fullName>
    </alternativeName>
</protein>
<evidence type="ECO:0000256" key="4">
    <source>
        <dbReference type="ARBA" id="ARBA00022692"/>
    </source>
</evidence>
<dbReference type="NCBIfam" id="TIGR00681">
    <property type="entry name" value="kdpC"/>
    <property type="match status" value="1"/>
</dbReference>
<evidence type="ECO:0000256" key="5">
    <source>
        <dbReference type="ARBA" id="ARBA00022741"/>
    </source>
</evidence>
<dbReference type="PIRSF" id="PIRSF001296">
    <property type="entry name" value="K_ATPase_KdpC"/>
    <property type="match status" value="1"/>
</dbReference>
<evidence type="ECO:0000256" key="11">
    <source>
        <dbReference type="HAMAP-Rule" id="MF_00276"/>
    </source>
</evidence>
<comment type="subunit">
    <text evidence="11">The system is composed of three essential subunits: KdpA, KdpB and KdpC.</text>
</comment>
<comment type="similarity">
    <text evidence="11">Belongs to the KdpC family.</text>
</comment>
<evidence type="ECO:0000256" key="9">
    <source>
        <dbReference type="ARBA" id="ARBA00023065"/>
    </source>
</evidence>
<keyword evidence="1 11" id="KW-0813">Transport</keyword>
<dbReference type="EMBL" id="JBHSAF010000014">
    <property type="protein sequence ID" value="MFC3914151.1"/>
    <property type="molecule type" value="Genomic_DNA"/>
</dbReference>
<dbReference type="HAMAP" id="MF_00276">
    <property type="entry name" value="KdpC"/>
    <property type="match status" value="1"/>
</dbReference>
<dbReference type="NCBIfam" id="NF001454">
    <property type="entry name" value="PRK00315.1"/>
    <property type="match status" value="1"/>
</dbReference>
<dbReference type="RefSeq" id="WP_377152731.1">
    <property type="nucleotide sequence ID" value="NZ_JBHSAF010000014.1"/>
</dbReference>
<comment type="function">
    <text evidence="11">Part of the high-affinity ATP-driven potassium transport (or Kdp) system, which catalyzes the hydrolysis of ATP coupled with the electrogenic transport of potassium into the cytoplasm. This subunit acts as a catalytic chaperone that increases the ATP-binding affinity of the ATP-hydrolyzing subunit KdpB by the formation of a transient KdpB/KdpC/ATP ternary complex.</text>
</comment>
<sequence>MFILLKNALRLTLLLSLITGLAYPLLSTWLAQTLFPAQANGSLLTRDGHSVGSALIGQPFARQDYFWSRPSAVGYSALASGGSNLGPLNPQLTQNIEAQLQTWPQQPASLRVPVDLVTTSASGLDPHLSPAAVLFQVPRVAAARHLAPDQLNDLIRAAIERPALGFLGSPVVNVLQLNMALDRLDATPAPTETP</sequence>
<evidence type="ECO:0000256" key="6">
    <source>
        <dbReference type="ARBA" id="ARBA00022840"/>
    </source>
</evidence>
<keyword evidence="4 11" id="KW-0812">Transmembrane</keyword>
<dbReference type="Proteomes" id="UP001595692">
    <property type="component" value="Unassembled WGS sequence"/>
</dbReference>
<comment type="caution">
    <text evidence="12">The sequence shown here is derived from an EMBL/GenBank/DDBJ whole genome shotgun (WGS) entry which is preliminary data.</text>
</comment>
<reference evidence="13" key="1">
    <citation type="journal article" date="2019" name="Int. J. Syst. Evol. Microbiol.">
        <title>The Global Catalogue of Microorganisms (GCM) 10K type strain sequencing project: providing services to taxonomists for standard genome sequencing and annotation.</title>
        <authorList>
            <consortium name="The Broad Institute Genomics Platform"/>
            <consortium name="The Broad Institute Genome Sequencing Center for Infectious Disease"/>
            <person name="Wu L."/>
            <person name="Ma J."/>
        </authorList>
    </citation>
    <scope>NUCLEOTIDE SEQUENCE [LARGE SCALE GENOMIC DNA]</scope>
    <source>
        <strain evidence="13">CCUG 54939</strain>
    </source>
</reference>
<name>A0ABV8CQU7_9GAMM</name>
<dbReference type="Pfam" id="PF02669">
    <property type="entry name" value="KdpC"/>
    <property type="match status" value="1"/>
</dbReference>